<dbReference type="InterPro" id="IPR025405">
    <property type="entry name" value="DUF4131"/>
</dbReference>
<feature type="transmembrane region" description="Helical" evidence="7">
    <location>
        <begin position="306"/>
        <end position="327"/>
    </location>
</feature>
<feature type="transmembrane region" description="Helical" evidence="7">
    <location>
        <begin position="73"/>
        <end position="94"/>
    </location>
</feature>
<feature type="domain" description="Metallo-beta-lactamase" evidence="8">
    <location>
        <begin position="549"/>
        <end position="734"/>
    </location>
</feature>
<dbReference type="Pfam" id="PF00753">
    <property type="entry name" value="Lactamase_B"/>
    <property type="match status" value="1"/>
</dbReference>
<dbReference type="InterPro" id="IPR001279">
    <property type="entry name" value="Metallo-B-lactamas"/>
</dbReference>
<dbReference type="GO" id="GO:0030420">
    <property type="term" value="P:establishment of competence for transformation"/>
    <property type="evidence" value="ECO:0007669"/>
    <property type="project" value="InterPro"/>
</dbReference>
<dbReference type="Proteomes" id="UP000589896">
    <property type="component" value="Unassembled WGS sequence"/>
</dbReference>
<evidence type="ECO:0000313" key="10">
    <source>
        <dbReference type="Proteomes" id="UP000589896"/>
    </source>
</evidence>
<dbReference type="EMBL" id="JACCJZ010000020">
    <property type="protein sequence ID" value="NYZ63967.1"/>
    <property type="molecule type" value="Genomic_DNA"/>
</dbReference>
<dbReference type="GO" id="GO:0005886">
    <property type="term" value="C:plasma membrane"/>
    <property type="evidence" value="ECO:0007669"/>
    <property type="project" value="UniProtKB-SubCell"/>
</dbReference>
<organism evidence="9 10">
    <name type="scientific">Luteimonas deserti</name>
    <dbReference type="NCBI Taxonomy" id="2752306"/>
    <lineage>
        <taxon>Bacteria</taxon>
        <taxon>Pseudomonadati</taxon>
        <taxon>Pseudomonadota</taxon>
        <taxon>Gammaproteobacteria</taxon>
        <taxon>Lysobacterales</taxon>
        <taxon>Lysobacteraceae</taxon>
        <taxon>Luteimonas</taxon>
    </lineage>
</organism>
<dbReference type="InterPro" id="IPR052159">
    <property type="entry name" value="Competence_DNA_uptake"/>
</dbReference>
<evidence type="ECO:0000313" key="9">
    <source>
        <dbReference type="EMBL" id="NYZ63967.1"/>
    </source>
</evidence>
<dbReference type="InterPro" id="IPR035681">
    <property type="entry name" value="ComA-like_MBL"/>
</dbReference>
<feature type="transmembrane region" description="Helical" evidence="7">
    <location>
        <begin position="400"/>
        <end position="422"/>
    </location>
</feature>
<keyword evidence="10" id="KW-1185">Reference proteome</keyword>
<dbReference type="InterPro" id="IPR036866">
    <property type="entry name" value="RibonucZ/Hydroxyglut_hydro"/>
</dbReference>
<evidence type="ECO:0000259" key="8">
    <source>
        <dbReference type="SMART" id="SM00849"/>
    </source>
</evidence>
<accession>A0A7Z0U001</accession>
<keyword evidence="2" id="KW-1003">Cell membrane</keyword>
<dbReference type="Pfam" id="PF13567">
    <property type="entry name" value="DUF4131"/>
    <property type="match status" value="1"/>
</dbReference>
<keyword evidence="5 7" id="KW-0472">Membrane</keyword>
<evidence type="ECO:0000256" key="4">
    <source>
        <dbReference type="ARBA" id="ARBA00022989"/>
    </source>
</evidence>
<comment type="subcellular location">
    <subcellularLocation>
        <location evidence="1">Cell membrane</location>
        <topology evidence="1">Multi-pass membrane protein</topology>
    </subcellularLocation>
</comment>
<dbReference type="CDD" id="cd07731">
    <property type="entry name" value="ComA-like_MBL-fold"/>
    <property type="match status" value="1"/>
</dbReference>
<name>A0A7Z0U001_9GAMM</name>
<dbReference type="InterPro" id="IPR004477">
    <property type="entry name" value="ComEC_N"/>
</dbReference>
<dbReference type="SMART" id="SM00849">
    <property type="entry name" value="Lactamase_B"/>
    <property type="match status" value="1"/>
</dbReference>
<dbReference type="SUPFAM" id="SSF56281">
    <property type="entry name" value="Metallo-hydrolase/oxidoreductase"/>
    <property type="match status" value="1"/>
</dbReference>
<feature type="compositionally biased region" description="Basic and acidic residues" evidence="6">
    <location>
        <begin position="780"/>
        <end position="791"/>
    </location>
</feature>
<dbReference type="InterPro" id="IPR004797">
    <property type="entry name" value="Competence_ComEC/Rec2"/>
</dbReference>
<evidence type="ECO:0000256" key="5">
    <source>
        <dbReference type="ARBA" id="ARBA00023136"/>
    </source>
</evidence>
<dbReference type="NCBIfam" id="TIGR00361">
    <property type="entry name" value="ComEC_Rec2"/>
    <property type="match status" value="1"/>
</dbReference>
<reference evidence="9 10" key="1">
    <citation type="submission" date="2020-07" db="EMBL/GenBank/DDBJ databases">
        <title>isolation of Luteimonas sp. SJ-16.</title>
        <authorList>
            <person name="Huang X.-X."/>
            <person name="Xu L."/>
            <person name="Sun J.-Q."/>
        </authorList>
    </citation>
    <scope>NUCLEOTIDE SEQUENCE [LARGE SCALE GENOMIC DNA]</scope>
    <source>
        <strain evidence="9 10">SJ-16</strain>
    </source>
</reference>
<sequence length="810" mass="85319">MGAEPLTHLPGTGAEPPARPARVPVLGLATAALLVAGAAGCLALPALPPRWMLLVALIGGAAAWMRGRMAGRLLGAAFAGAALCGLHAMHSLALQLPASLERADVEVSGRVVQLPLHEAQRTRFAFRVDSAETIVPALRGRLLRLAWYDDRGVEADARRMDLAPGSRWAFTVRVRAPRGLRNPGWLDSEKHAMAARVTAAGYVRTRSAVDQVGSAGGMDAWRDAVAGRIDAAVGTDTARYVRALAIGDTRALGDLDWETLRATGLTHLVAISGFHVGMVGGFFALLAGALWWAVPRLGRVLPRPQGAALVALAASTGYAAVAGWELPTVRTVLMIAVVAAARLARRRLHIADALAYAATAVILVGPMAVLSAGFWLSFAGVAWLVWCLPDAREVSMARGLLASQWVATLGLLPLTAALFGQASLAGPLANLVAIPWWSLVVVPLALVGTGLEALHSGAGDWAWRLAAAAFDLSWPLFDRLAASPVALWWLPGPHVLAVPLALLGAFWMLMPRGVPGRALAALLWLPLLWPDRALPADGEAELVVLDVGQGLAVLVRTRTHAVLYDTGPAVPDGFDAGERVVVPALQALGVRRLDAIVVSHGDADHAGGFDAVQRRYAAPVVFAPQWDRVPGASPCLAGSGWRMDGVQFRFVHPDVHFPAFRNPSSCVLRVDTALGAALLPGDIDAVVERLLLHRDADALRADVVVAAHHGSRTSSDPAFVRGSGARHVLVSAGHGNRFGHPHAGVVERWIDAGAWVAGTAEGGALRLRLGAGEARVTPERQRRPRLWDAARRAAAGGGARERAALSYSDD</sequence>
<evidence type="ECO:0000256" key="3">
    <source>
        <dbReference type="ARBA" id="ARBA00022692"/>
    </source>
</evidence>
<feature type="transmembrane region" description="Helical" evidence="7">
    <location>
        <begin position="348"/>
        <end position="366"/>
    </location>
</feature>
<dbReference type="AlphaFoldDB" id="A0A7Z0U001"/>
<comment type="caution">
    <text evidence="9">The sequence shown here is derived from an EMBL/GenBank/DDBJ whole genome shotgun (WGS) entry which is preliminary data.</text>
</comment>
<feature type="region of interest" description="Disordered" evidence="6">
    <location>
        <begin position="780"/>
        <end position="810"/>
    </location>
</feature>
<dbReference type="Gene3D" id="3.60.15.10">
    <property type="entry name" value="Ribonuclease Z/Hydroxyacylglutathione hydrolase-like"/>
    <property type="match status" value="1"/>
</dbReference>
<feature type="transmembrane region" description="Helical" evidence="7">
    <location>
        <begin position="434"/>
        <end position="454"/>
    </location>
</feature>
<keyword evidence="3 7" id="KW-0812">Transmembrane</keyword>
<feature type="transmembrane region" description="Helical" evidence="7">
    <location>
        <begin position="268"/>
        <end position="294"/>
    </location>
</feature>
<evidence type="ECO:0000256" key="2">
    <source>
        <dbReference type="ARBA" id="ARBA00022475"/>
    </source>
</evidence>
<dbReference type="PANTHER" id="PTHR30619:SF1">
    <property type="entry name" value="RECOMBINATION PROTEIN 2"/>
    <property type="match status" value="1"/>
</dbReference>
<evidence type="ECO:0000256" key="1">
    <source>
        <dbReference type="ARBA" id="ARBA00004651"/>
    </source>
</evidence>
<evidence type="ECO:0000256" key="7">
    <source>
        <dbReference type="SAM" id="Phobius"/>
    </source>
</evidence>
<feature type="transmembrane region" description="Helical" evidence="7">
    <location>
        <begin position="489"/>
        <end position="509"/>
    </location>
</feature>
<protein>
    <submittedName>
        <fullName evidence="9">DNA internalization-related competence protein ComEC/Rec2</fullName>
    </submittedName>
</protein>
<gene>
    <name evidence="9" type="ORF">H0E82_14560</name>
</gene>
<dbReference type="Pfam" id="PF03772">
    <property type="entry name" value="Competence"/>
    <property type="match status" value="1"/>
</dbReference>
<dbReference type="NCBIfam" id="TIGR00360">
    <property type="entry name" value="ComEC_N-term"/>
    <property type="match status" value="1"/>
</dbReference>
<dbReference type="PANTHER" id="PTHR30619">
    <property type="entry name" value="DNA INTERNALIZATION/COMPETENCE PROTEIN COMEC/REC2"/>
    <property type="match status" value="1"/>
</dbReference>
<keyword evidence="4 7" id="KW-1133">Transmembrane helix</keyword>
<proteinExistence type="predicted"/>
<feature type="transmembrane region" description="Helical" evidence="7">
    <location>
        <begin position="25"/>
        <end position="44"/>
    </location>
</feature>
<evidence type="ECO:0000256" key="6">
    <source>
        <dbReference type="SAM" id="MobiDB-lite"/>
    </source>
</evidence>